<keyword evidence="4" id="KW-1185">Reference proteome</keyword>
<protein>
    <recommendedName>
        <fullName evidence="2">Poly(A) RNA polymerase mitochondrial-like central palm domain-containing protein</fullName>
    </recommendedName>
</protein>
<reference evidence="3" key="2">
    <citation type="journal article" date="2019" name="IMA Fungus">
        <title>Genome sequencing and comparison of five Tilletia species to identify candidate genes for the detection of regulated species infecting wheat.</title>
        <authorList>
            <person name="Nguyen H.D.T."/>
            <person name="Sultana T."/>
            <person name="Kesanakurti P."/>
            <person name="Hambleton S."/>
        </authorList>
    </citation>
    <scope>NUCLEOTIDE SEQUENCE</scope>
    <source>
        <strain evidence="3">DAOMC 236416</strain>
    </source>
</reference>
<dbReference type="SUPFAM" id="SSF81301">
    <property type="entry name" value="Nucleotidyltransferase"/>
    <property type="match status" value="1"/>
</dbReference>
<dbReference type="PANTHER" id="PTHR23092:SF15">
    <property type="entry name" value="INACTIVE NON-CANONICAL POLY(A) RNA POLYMERASE PROTEIN TRF4-2-RELATED"/>
    <property type="match status" value="1"/>
</dbReference>
<comment type="caution">
    <text evidence="3">The sequence shown here is derived from an EMBL/GenBank/DDBJ whole genome shotgun (WGS) entry which is preliminary data.</text>
</comment>
<accession>A0A177T8G4</accession>
<organism evidence="3 4">
    <name type="scientific">Tilletia indica</name>
    <dbReference type="NCBI Taxonomy" id="43049"/>
    <lineage>
        <taxon>Eukaryota</taxon>
        <taxon>Fungi</taxon>
        <taxon>Dikarya</taxon>
        <taxon>Basidiomycota</taxon>
        <taxon>Ustilaginomycotina</taxon>
        <taxon>Exobasidiomycetes</taxon>
        <taxon>Tilletiales</taxon>
        <taxon>Tilletiaceae</taxon>
        <taxon>Tilletia</taxon>
    </lineage>
</organism>
<dbReference type="GO" id="GO:0031123">
    <property type="term" value="P:RNA 3'-end processing"/>
    <property type="evidence" value="ECO:0007669"/>
    <property type="project" value="TreeGrafter"/>
</dbReference>
<evidence type="ECO:0000259" key="2">
    <source>
        <dbReference type="Pfam" id="PF22600"/>
    </source>
</evidence>
<proteinExistence type="predicted"/>
<dbReference type="Proteomes" id="UP000077521">
    <property type="component" value="Unassembled WGS sequence"/>
</dbReference>
<evidence type="ECO:0000313" key="3">
    <source>
        <dbReference type="EMBL" id="KAE8240069.1"/>
    </source>
</evidence>
<dbReference type="Gene3D" id="3.30.460.10">
    <property type="entry name" value="Beta Polymerase, domain 2"/>
    <property type="match status" value="1"/>
</dbReference>
<dbReference type="GO" id="GO:0005730">
    <property type="term" value="C:nucleolus"/>
    <property type="evidence" value="ECO:0007669"/>
    <property type="project" value="TreeGrafter"/>
</dbReference>
<reference evidence="3" key="1">
    <citation type="submission" date="2016-04" db="EMBL/GenBank/DDBJ databases">
        <authorList>
            <person name="Nguyen H.D."/>
            <person name="Samba Siva P."/>
            <person name="Cullis J."/>
            <person name="Levesque C.A."/>
            <person name="Hambleton S."/>
        </authorList>
    </citation>
    <scope>NUCLEOTIDE SEQUENCE</scope>
    <source>
        <strain evidence="3">DAOMC 236416</strain>
    </source>
</reference>
<dbReference type="GO" id="GO:1990817">
    <property type="term" value="F:poly(A) RNA polymerase activity"/>
    <property type="evidence" value="ECO:0007669"/>
    <property type="project" value="InterPro"/>
</dbReference>
<feature type="region of interest" description="Disordered" evidence="1">
    <location>
        <begin position="220"/>
        <end position="251"/>
    </location>
</feature>
<dbReference type="EMBL" id="LWDF02001164">
    <property type="protein sequence ID" value="KAE8240069.1"/>
    <property type="molecule type" value="Genomic_DNA"/>
</dbReference>
<feature type="compositionally biased region" description="Basic residues" evidence="1">
    <location>
        <begin position="403"/>
        <end position="419"/>
    </location>
</feature>
<dbReference type="GO" id="GO:0031499">
    <property type="term" value="C:TRAMP complex"/>
    <property type="evidence" value="ECO:0007669"/>
    <property type="project" value="TreeGrafter"/>
</dbReference>
<dbReference type="InterPro" id="IPR045862">
    <property type="entry name" value="Trf4-like"/>
</dbReference>
<gene>
    <name evidence="3" type="ORF">A4X13_0g7954</name>
</gene>
<dbReference type="Pfam" id="PF22600">
    <property type="entry name" value="MTPAP-like_central"/>
    <property type="match status" value="1"/>
</dbReference>
<dbReference type="GO" id="GO:0010605">
    <property type="term" value="P:negative regulation of macromolecule metabolic process"/>
    <property type="evidence" value="ECO:0007669"/>
    <property type="project" value="UniProtKB-ARBA"/>
</dbReference>
<dbReference type="GO" id="GO:0043634">
    <property type="term" value="P:polyadenylation-dependent ncRNA catabolic process"/>
    <property type="evidence" value="ECO:0007669"/>
    <property type="project" value="TreeGrafter"/>
</dbReference>
<feature type="domain" description="Poly(A) RNA polymerase mitochondrial-like central palm" evidence="2">
    <location>
        <begin position="256"/>
        <end position="327"/>
    </location>
</feature>
<name>A0A177T8G4_9BASI</name>
<sequence length="429" mass="48213">MRETSLRSANQQKQSRCDDWNQEHWLGPDVMQYLTDGPVFRCLQVSFDPPWDRPYLYPMRQPVDVFKSLKNYLERQCKRLKRRKKHLPSELKSAKFEERWCLSGASPSSFNHQELGQSPQQIDSLARHLIDSDRGKVPGTQAESDSAFEDHRDPSMCVAANTGTASLLLSDAESDSFEIVNTIHHSPSTSTADEASDSFEFIKVNAASKPISVEVDQTLHQEASSGPLRKQQVSPSMPTAQRMFGSDTGSRRTRCLTEEIDAFYKRNLPSTDEHKMRQIILDRITEAIVKWISDASISSFGSSAKGTGAPTADIDANILLSLQALRSEPEPLLNLAMTSPYRSVRILVLEECVRAIDAMAEDRRELPLEYRALAQAVERLIEAMRIGKTTVQRDRRGSSKPPQRSKKRTVGRIPWRRMGHTAGSVGNGT</sequence>
<dbReference type="PANTHER" id="PTHR23092">
    <property type="entry name" value="POLY(A) RNA POLYMERASE"/>
    <property type="match status" value="1"/>
</dbReference>
<feature type="region of interest" description="Disordered" evidence="1">
    <location>
        <begin position="388"/>
        <end position="429"/>
    </location>
</feature>
<dbReference type="AlphaFoldDB" id="A0A177T8G4"/>
<dbReference type="InterPro" id="IPR043519">
    <property type="entry name" value="NT_sf"/>
</dbReference>
<evidence type="ECO:0000313" key="4">
    <source>
        <dbReference type="Proteomes" id="UP000077521"/>
    </source>
</evidence>
<evidence type="ECO:0000256" key="1">
    <source>
        <dbReference type="SAM" id="MobiDB-lite"/>
    </source>
</evidence>
<dbReference type="GO" id="GO:0003729">
    <property type="term" value="F:mRNA binding"/>
    <property type="evidence" value="ECO:0007669"/>
    <property type="project" value="TreeGrafter"/>
</dbReference>
<dbReference type="InterPro" id="IPR054708">
    <property type="entry name" value="MTPAP-like_central"/>
</dbReference>